<evidence type="ECO:0000313" key="2">
    <source>
        <dbReference type="EMBL" id="VDP67364.1"/>
    </source>
</evidence>
<keyword evidence="1" id="KW-0812">Transmembrane</keyword>
<dbReference type="AlphaFoldDB" id="A0A183KV04"/>
<protein>
    <submittedName>
        <fullName evidence="4">40S ribosomal protein S5</fullName>
    </submittedName>
</protein>
<keyword evidence="1" id="KW-0472">Membrane</keyword>
<feature type="transmembrane region" description="Helical" evidence="1">
    <location>
        <begin position="12"/>
        <end position="32"/>
    </location>
</feature>
<reference evidence="4" key="1">
    <citation type="submission" date="2016-06" db="UniProtKB">
        <authorList>
            <consortium name="WormBaseParasite"/>
        </authorList>
    </citation>
    <scope>IDENTIFICATION</scope>
</reference>
<name>A0A183KV04_9TREM</name>
<gene>
    <name evidence="2" type="ORF">SCUD_LOCUS18897</name>
</gene>
<keyword evidence="3" id="KW-1185">Reference proteome</keyword>
<sequence>MNGSIGQNNTDVIVETALLASFNIAIATRIRLRKNINIRSMITSRIAKIIPNASHVDAKRKYEAISKENSRSLEPSVVLRSTLHL</sequence>
<evidence type="ECO:0000313" key="3">
    <source>
        <dbReference type="Proteomes" id="UP000279833"/>
    </source>
</evidence>
<organism evidence="4">
    <name type="scientific">Schistosoma curassoni</name>
    <dbReference type="NCBI Taxonomy" id="6186"/>
    <lineage>
        <taxon>Eukaryota</taxon>
        <taxon>Metazoa</taxon>
        <taxon>Spiralia</taxon>
        <taxon>Lophotrochozoa</taxon>
        <taxon>Platyhelminthes</taxon>
        <taxon>Trematoda</taxon>
        <taxon>Digenea</taxon>
        <taxon>Strigeidida</taxon>
        <taxon>Schistosomatoidea</taxon>
        <taxon>Schistosomatidae</taxon>
        <taxon>Schistosoma</taxon>
    </lineage>
</organism>
<reference evidence="2 3" key="2">
    <citation type="submission" date="2018-11" db="EMBL/GenBank/DDBJ databases">
        <authorList>
            <consortium name="Pathogen Informatics"/>
        </authorList>
    </citation>
    <scope>NUCLEOTIDE SEQUENCE [LARGE SCALE GENOMIC DNA]</scope>
    <source>
        <strain evidence="2">Dakar</strain>
        <strain evidence="3">Dakar, Senegal</strain>
    </source>
</reference>
<dbReference type="EMBL" id="UZAK01041685">
    <property type="protein sequence ID" value="VDP67364.1"/>
    <property type="molecule type" value="Genomic_DNA"/>
</dbReference>
<evidence type="ECO:0000256" key="1">
    <source>
        <dbReference type="SAM" id="Phobius"/>
    </source>
</evidence>
<evidence type="ECO:0000313" key="4">
    <source>
        <dbReference type="WBParaSite" id="SCUD_0001890001-mRNA-1"/>
    </source>
</evidence>
<dbReference type="Proteomes" id="UP000279833">
    <property type="component" value="Unassembled WGS sequence"/>
</dbReference>
<accession>A0A183KV04</accession>
<proteinExistence type="predicted"/>
<dbReference type="WBParaSite" id="SCUD_0001890001-mRNA-1">
    <property type="protein sequence ID" value="SCUD_0001890001-mRNA-1"/>
    <property type="gene ID" value="SCUD_0001890001"/>
</dbReference>
<keyword evidence="1" id="KW-1133">Transmembrane helix</keyword>